<feature type="compositionally biased region" description="Acidic residues" evidence="7">
    <location>
        <begin position="1453"/>
        <end position="1468"/>
    </location>
</feature>
<comment type="catalytic activity">
    <reaction evidence="5">
        <text>[protein]-peptidylproline (omega=180) = [protein]-peptidylproline (omega=0)</text>
        <dbReference type="Rhea" id="RHEA:16237"/>
        <dbReference type="Rhea" id="RHEA-COMP:10747"/>
        <dbReference type="Rhea" id="RHEA-COMP:10748"/>
        <dbReference type="ChEBI" id="CHEBI:83833"/>
        <dbReference type="ChEBI" id="CHEBI:83834"/>
        <dbReference type="EC" id="5.2.1.8"/>
    </reaction>
</comment>
<feature type="domain" description="PPIase FKBP-type" evidence="8">
    <location>
        <begin position="22"/>
        <end position="113"/>
    </location>
</feature>
<evidence type="ECO:0000259" key="8">
    <source>
        <dbReference type="PROSITE" id="PS50059"/>
    </source>
</evidence>
<organism evidence="9 10">
    <name type="scientific">Thecamonas trahens ATCC 50062</name>
    <dbReference type="NCBI Taxonomy" id="461836"/>
    <lineage>
        <taxon>Eukaryota</taxon>
        <taxon>Apusozoa</taxon>
        <taxon>Apusomonadida</taxon>
        <taxon>Apusomonadidae</taxon>
        <taxon>Thecamonas</taxon>
    </lineage>
</organism>
<feature type="compositionally biased region" description="Polar residues" evidence="7">
    <location>
        <begin position="956"/>
        <end position="965"/>
    </location>
</feature>
<evidence type="ECO:0000256" key="6">
    <source>
        <dbReference type="SAM" id="Coils"/>
    </source>
</evidence>
<comment type="similarity">
    <text evidence="2">Belongs to the timeless family.</text>
</comment>
<evidence type="ECO:0000256" key="7">
    <source>
        <dbReference type="SAM" id="MobiDB-lite"/>
    </source>
</evidence>
<feature type="region of interest" description="Disordered" evidence="7">
    <location>
        <begin position="367"/>
        <end position="397"/>
    </location>
</feature>
<keyword evidence="6" id="KW-0175">Coiled coil</keyword>
<dbReference type="InterPro" id="IPR001179">
    <property type="entry name" value="PPIase_FKBP_dom"/>
</dbReference>
<dbReference type="OrthoDB" id="1902587at2759"/>
<dbReference type="GO" id="GO:0043111">
    <property type="term" value="P:replication fork arrest"/>
    <property type="evidence" value="ECO:0007669"/>
    <property type="project" value="TreeGrafter"/>
</dbReference>
<reference evidence="9 10" key="1">
    <citation type="submission" date="2010-05" db="EMBL/GenBank/DDBJ databases">
        <title>The Genome Sequence of Thecamonas trahens ATCC 50062.</title>
        <authorList>
            <consortium name="The Broad Institute Genome Sequencing Platform"/>
            <person name="Russ C."/>
            <person name="Cuomo C."/>
            <person name="Shea T."/>
            <person name="Young S.K."/>
            <person name="Zeng Q."/>
            <person name="Koehrsen M."/>
            <person name="Haas B."/>
            <person name="Borodovsky M."/>
            <person name="Guigo R."/>
            <person name="Alvarado L."/>
            <person name="Berlin A."/>
            <person name="Bochicchio J."/>
            <person name="Borenstein D."/>
            <person name="Chapman S."/>
            <person name="Chen Z."/>
            <person name="Freedman E."/>
            <person name="Gellesch M."/>
            <person name="Goldberg J."/>
            <person name="Griggs A."/>
            <person name="Gujja S."/>
            <person name="Heilman E."/>
            <person name="Heiman D."/>
            <person name="Hepburn T."/>
            <person name="Howarth C."/>
            <person name="Jen D."/>
            <person name="Larson L."/>
            <person name="Mehta T."/>
            <person name="Park D."/>
            <person name="Pearson M."/>
            <person name="Roberts A."/>
            <person name="Saif S."/>
            <person name="Shenoy N."/>
            <person name="Sisk P."/>
            <person name="Stolte C."/>
            <person name="Sykes S."/>
            <person name="Thomson T."/>
            <person name="Walk T."/>
            <person name="White J."/>
            <person name="Yandava C."/>
            <person name="Burger G."/>
            <person name="Gray M.W."/>
            <person name="Holland P.W.H."/>
            <person name="King N."/>
            <person name="Lang F.B.F."/>
            <person name="Roger A.J."/>
            <person name="Ruiz-Trillo I."/>
            <person name="Lander E."/>
            <person name="Nusbaum C."/>
        </authorList>
    </citation>
    <scope>NUCLEOTIDE SEQUENCE [LARGE SCALE GENOMIC DNA]</scope>
    <source>
        <strain evidence="9 10">ATCC 50062</strain>
    </source>
</reference>
<keyword evidence="4" id="KW-0131">Cell cycle</keyword>
<dbReference type="RefSeq" id="XP_013762872.1">
    <property type="nucleotide sequence ID" value="XM_013907418.1"/>
</dbReference>
<dbReference type="eggNOG" id="KOG1974">
    <property type="taxonomic scope" value="Eukaryota"/>
</dbReference>
<dbReference type="Pfam" id="PF00254">
    <property type="entry name" value="FKBP_C"/>
    <property type="match status" value="1"/>
</dbReference>
<evidence type="ECO:0000256" key="3">
    <source>
        <dbReference type="ARBA" id="ARBA00023242"/>
    </source>
</evidence>
<feature type="region of interest" description="Disordered" evidence="7">
    <location>
        <begin position="949"/>
        <end position="971"/>
    </location>
</feature>
<dbReference type="eggNOG" id="KOG0544">
    <property type="taxonomic scope" value="Eukaryota"/>
</dbReference>
<dbReference type="Pfam" id="PF05029">
    <property type="entry name" value="TIMELESS_C"/>
    <property type="match status" value="1"/>
</dbReference>
<accession>A0A0L0D8B3</accession>
<dbReference type="GO" id="GO:0031298">
    <property type="term" value="C:replication fork protection complex"/>
    <property type="evidence" value="ECO:0007669"/>
    <property type="project" value="TreeGrafter"/>
</dbReference>
<feature type="coiled-coil region" evidence="6">
    <location>
        <begin position="741"/>
        <end position="768"/>
    </location>
</feature>
<dbReference type="Gene3D" id="3.10.50.40">
    <property type="match status" value="1"/>
</dbReference>
<evidence type="ECO:0000256" key="1">
    <source>
        <dbReference type="ARBA" id="ARBA00004123"/>
    </source>
</evidence>
<feature type="compositionally biased region" description="Basic and acidic residues" evidence="7">
    <location>
        <begin position="1529"/>
        <end position="1540"/>
    </location>
</feature>
<protein>
    <recommendedName>
        <fullName evidence="5">peptidylprolyl isomerase</fullName>
        <ecNumber evidence="5">5.2.1.8</ecNumber>
    </recommendedName>
</protein>
<feature type="region of interest" description="Disordered" evidence="7">
    <location>
        <begin position="1002"/>
        <end position="1054"/>
    </location>
</feature>
<dbReference type="PANTHER" id="PTHR22940">
    <property type="entry name" value="TIMEOUT/TIMELESS-2"/>
    <property type="match status" value="1"/>
</dbReference>
<dbReference type="GO" id="GO:0003755">
    <property type="term" value="F:peptidyl-prolyl cis-trans isomerase activity"/>
    <property type="evidence" value="ECO:0007669"/>
    <property type="project" value="UniProtKB-KW"/>
</dbReference>
<feature type="region of interest" description="Disordered" evidence="7">
    <location>
        <begin position="1199"/>
        <end position="1259"/>
    </location>
</feature>
<dbReference type="InterPro" id="IPR046357">
    <property type="entry name" value="PPIase_dom_sf"/>
</dbReference>
<comment type="subcellular location">
    <subcellularLocation>
        <location evidence="1">Nucleus</location>
    </subcellularLocation>
</comment>
<dbReference type="EMBL" id="GL349434">
    <property type="protein sequence ID" value="KNC48559.1"/>
    <property type="molecule type" value="Genomic_DNA"/>
</dbReference>
<dbReference type="GO" id="GO:0003677">
    <property type="term" value="F:DNA binding"/>
    <property type="evidence" value="ECO:0007669"/>
    <property type="project" value="TreeGrafter"/>
</dbReference>
<feature type="compositionally biased region" description="Basic residues" evidence="7">
    <location>
        <begin position="1009"/>
        <end position="1019"/>
    </location>
</feature>
<dbReference type="InterPro" id="IPR044998">
    <property type="entry name" value="Timeless"/>
</dbReference>
<evidence type="ECO:0000256" key="5">
    <source>
        <dbReference type="PROSITE-ProRule" id="PRU00277"/>
    </source>
</evidence>
<dbReference type="Proteomes" id="UP000054408">
    <property type="component" value="Unassembled WGS sequence"/>
</dbReference>
<dbReference type="InterPro" id="IPR007725">
    <property type="entry name" value="TIMELESS_C"/>
</dbReference>
<dbReference type="Pfam" id="PF04821">
    <property type="entry name" value="TIMELESS"/>
    <property type="match status" value="1"/>
</dbReference>
<dbReference type="InterPro" id="IPR006906">
    <property type="entry name" value="Timeless_N"/>
</dbReference>
<keyword evidence="10" id="KW-1185">Reference proteome</keyword>
<gene>
    <name evidence="9" type="ORF">AMSG_11601</name>
</gene>
<evidence type="ECO:0000256" key="2">
    <source>
        <dbReference type="ARBA" id="ARBA00008174"/>
    </source>
</evidence>
<sequence>MSSDELGKDIVSEGTGAAIKAGDTITVHCTGTIKRTGKKFWSTKDPGQKPFSFTIGQGSVIRAWDEGLLGMKNGGHVILDAPSSWAYGSGGYAAFGIGSGDDLIFDIEVLKIQYHSSPQPPTMAYNTDDLLACCAALGSLDDAHPDTYHKGDDCLYVVRDLVRYLRRDNPRTKEFHLALGQWSVMQRDLLPLLVNYANEGALAMAVLKLITMLTMPVEEEPGIEEKEKLFKNTLAYTECLQAYKEAFLKPGVLPSLLSLLLEPLSHDVANGGEGRSQKDNDLIGLVLALLRNLLIVPDPRPQAGSAGAHRVHLHDDFVDALFSYDVPDLFLALVADIASPDNEPWAMTCLEIFANLFRGRDPRQLVQAHKDGAGAAPRSPPQSQAKGGGGAETASSDPLGIQDLMVEGPRQGKGVSAPLAANMSALARTARLEAAARKMRNAHAPSRHSRFGGVFRYQAANGQHFSWNKPVTELSATGSRHDSGKRARKPPKSLPSAFPLIVGSKPRLLAALYSLGSAFLAGGYEKLMKVVTSVFAAADVLYDPHSARDKCNYFFLASFVSQLYAVSFAAFPHLFVSDECGKPTFTIAPLAVTTHTEPVLFTIKWISTFATDKYPAGQQAALRHMASQLDLLRLMITAGDAQNTAAADPVVALILYHNDLQSALVNAVVKWTPRRFSLDFLRDAIHAIHAFLKTTAAFTANKEHVYRKGRRKRKAKDKAAAEAAVAAESAAAAGAETAGAAAAAAAAAATAAQEAAEAEAEAEAAHHEHKFDFAEFVRNFARSPKVIDAYVAVLSAYEANSYETNYHVLRMFHRIAVSAQMEGAFFKVSILALLNAMVHDQAWRVKEPVLHKETVKFTKFIMASFTKRVRHDPMLYIDALINVRTSRIRDIHEIGSDAWLIQHHKMTPPPGWHAANAARGGTWTEAELKVLEDECNTAVDARAAAADRLARRRAGNDSTSHSGSASPAPHDPEALLARLVDKLPGRSPTAIKARAAKLGYKGLLSKPRGSGRSRRRRGGRAGSSGSESDDDDDGVQAMDSGSGSGSDSGAGVWDQRRAPPQVAYTPFEVDASLPTELSAGLDVLAAELVASGDSAHVREIIALLQEVNEVREATVRRGGALARDALEPQKASEVAALTHSRVQQVLGLLGLHPPVSEDVPLWAVPASMDPDTLESRLDMAGFALRKAQSLHAAVAAAAEVAAGGEGSGSRRASTRRSRKRRRSQALDDTVGRSSESDSDAEAEGDAATLPPPADAPDGVKRWSAAELGSAVADDADEATRKAALAGAMRALVASPGYAMGLCFVRAQLALYVASDTPAVRPMRKAFGWPIKPRSMAEWFYLESRELAAVMQALGLEAPVALPEDVDKLDAVGQAKAQLATFWRVPYWLRRKLRKLLATLNKLEAGALLAAAIEATDEAELAALAASYAASRKRGDDEEEDEIWTAEDLAFIAADDEVDDGDDGDDDGSYSEIGSEDGSQSGSDSGSGSESSTSDSESDSSGSSDDEAAKAALARAAQRSRELLRKRREERRQKRAAEAREARRKRTRVLSESESESDDESGVAASGFSILSQRTPLAPGLAGAGLAPMEIEGAGVPVVARMQRRVVIDDSDSDSDE</sequence>
<dbReference type="SUPFAM" id="SSF54534">
    <property type="entry name" value="FKBP-like"/>
    <property type="match status" value="1"/>
</dbReference>
<name>A0A0L0D8B3_THETB</name>
<keyword evidence="3" id="KW-0539">Nucleus</keyword>
<keyword evidence="5" id="KW-0413">Isomerase</keyword>
<keyword evidence="5" id="KW-0697">Rotamase</keyword>
<dbReference type="GeneID" id="25569516"/>
<dbReference type="EC" id="5.2.1.8" evidence="5"/>
<dbReference type="GO" id="GO:0000076">
    <property type="term" value="P:DNA replication checkpoint signaling"/>
    <property type="evidence" value="ECO:0007669"/>
    <property type="project" value="TreeGrafter"/>
</dbReference>
<dbReference type="STRING" id="461836.A0A0L0D8B3"/>
<feature type="compositionally biased region" description="Low complexity" evidence="7">
    <location>
        <begin position="1469"/>
        <end position="1502"/>
    </location>
</feature>
<proteinExistence type="inferred from homology"/>
<feature type="compositionally biased region" description="Basic residues" evidence="7">
    <location>
        <begin position="1212"/>
        <end position="1223"/>
    </location>
</feature>
<dbReference type="GO" id="GO:0006281">
    <property type="term" value="P:DNA repair"/>
    <property type="evidence" value="ECO:0007669"/>
    <property type="project" value="TreeGrafter"/>
</dbReference>
<evidence type="ECO:0000313" key="10">
    <source>
        <dbReference type="Proteomes" id="UP000054408"/>
    </source>
</evidence>
<evidence type="ECO:0000313" key="9">
    <source>
        <dbReference type="EMBL" id="KNC48559.1"/>
    </source>
</evidence>
<feature type="region of interest" description="Disordered" evidence="7">
    <location>
        <begin position="1453"/>
        <end position="1563"/>
    </location>
</feature>
<evidence type="ECO:0000256" key="4">
    <source>
        <dbReference type="ARBA" id="ARBA00023306"/>
    </source>
</evidence>
<dbReference type="GO" id="GO:0048511">
    <property type="term" value="P:rhythmic process"/>
    <property type="evidence" value="ECO:0007669"/>
    <property type="project" value="UniProtKB-KW"/>
</dbReference>
<dbReference type="PROSITE" id="PS50059">
    <property type="entry name" value="FKBP_PPIASE"/>
    <property type="match status" value="1"/>
</dbReference>
<dbReference type="PANTHER" id="PTHR22940:SF4">
    <property type="entry name" value="PROTEIN TIMELESS HOMOLOG"/>
    <property type="match status" value="1"/>
</dbReference>